<dbReference type="Proteomes" id="UP000835052">
    <property type="component" value="Unassembled WGS sequence"/>
</dbReference>
<dbReference type="PANTHER" id="PTHR31063:SF3">
    <property type="entry name" value="ENHANCER OF POLYCOMB-LIKE PROTEIN"/>
    <property type="match status" value="1"/>
</dbReference>
<dbReference type="OrthoDB" id="5786205at2759"/>
<organism evidence="2 3">
    <name type="scientific">Caenorhabditis auriculariae</name>
    <dbReference type="NCBI Taxonomy" id="2777116"/>
    <lineage>
        <taxon>Eukaryota</taxon>
        <taxon>Metazoa</taxon>
        <taxon>Ecdysozoa</taxon>
        <taxon>Nematoda</taxon>
        <taxon>Chromadorea</taxon>
        <taxon>Rhabditida</taxon>
        <taxon>Rhabditina</taxon>
        <taxon>Rhabditomorpha</taxon>
        <taxon>Rhabditoidea</taxon>
        <taxon>Rhabditidae</taxon>
        <taxon>Peloderinae</taxon>
        <taxon>Caenorhabditis</taxon>
    </lineage>
</organism>
<proteinExistence type="predicted"/>
<name>A0A8S1HPE2_9PELO</name>
<comment type="caution">
    <text evidence="2">The sequence shown here is derived from an EMBL/GenBank/DDBJ whole genome shotgun (WGS) entry which is preliminary data.</text>
</comment>
<dbReference type="PANTHER" id="PTHR31063">
    <property type="entry name" value="PROTEIN CBG08668"/>
    <property type="match status" value="1"/>
</dbReference>
<dbReference type="SUPFAM" id="SSF57850">
    <property type="entry name" value="RING/U-box"/>
    <property type="match status" value="1"/>
</dbReference>
<evidence type="ECO:0000256" key="1">
    <source>
        <dbReference type="SAM" id="MobiDB-lite"/>
    </source>
</evidence>
<protein>
    <recommendedName>
        <fullName evidence="4">IBR domain-containing protein</fullName>
    </recommendedName>
</protein>
<dbReference type="EMBL" id="CAJGYM010000085">
    <property type="protein sequence ID" value="CAD6197084.1"/>
    <property type="molecule type" value="Genomic_DNA"/>
</dbReference>
<feature type="compositionally biased region" description="Basic and acidic residues" evidence="1">
    <location>
        <begin position="23"/>
        <end position="32"/>
    </location>
</feature>
<sequence>MDDNEFPELGKGVGRKEKGRRNAAADRHARHMADAGVVVKSIDDPNHVLGKRRKARLLSEGTDGMVGHVPYSINRNNRWNEICPSVILNGSDESEVPVAVVECAITSKGTSSNVAALHEANDDGDVDTITAGGKGTNLNTLRAGVGKRTRGAKARKEARIAKMMQELGDPEVEAEKEEAEEQGPRVQYTIYKPHQNHRVLAGKLFSRKYNIRNAGRARVQKKFDLEDVEGCDLETSVHVEDDVYKPSRDMKFCLGDYITGKSKSTVFVRRQSIESQPSDQTDQLEDTPKPFDLLDISEYVRAPQTFNWYEINTAKWTDFNFALEFKDLEEDENLDVIWVDLEGRQVIVDASAALSEEEKKFGELSLMLVFERSLVKPSITKLLVNSSIEIDDRHKAGERFAASLTAAKSFKEVVAVATTAFAEWRLSDHRSQRSLRNADKKVLTNYTAYLLAENSQFMAKTAKTLTTKRQMSLIKNNECVLADESFERIETDSCEYPSDDEEDADAVVPQMVNMKCDRCSKASIDDLFELDDCWRCRSCLNTEIVHKIRAGVFPLDIPFMVNSSEFDSLPAIIPLPLLKFYIKSTACELIANSDDEIGDIHDCPSCRHMCLVPRPNEFNTCSCSSCGIHWCTSCLGAPHWPMPCDQFPAWSKILFDDVCGYRSMKREFSDACAEAYNTRCTLLKSLAFDKNVRRNLKTLKVSSVEKVRELRKTVTLIVQNGLGFVYMSKKCDELGDIKQSLMQLSDMWREAESSLKRVDETFGAQIEKIEKALAAAFVTIKKHI</sequence>
<reference evidence="2" key="1">
    <citation type="submission" date="2020-10" db="EMBL/GenBank/DDBJ databases">
        <authorList>
            <person name="Kikuchi T."/>
        </authorList>
    </citation>
    <scope>NUCLEOTIDE SEQUENCE</scope>
    <source>
        <strain evidence="2">NKZ352</strain>
    </source>
</reference>
<gene>
    <name evidence="2" type="ORF">CAUJ_LOCUS12994</name>
</gene>
<feature type="region of interest" description="Disordered" evidence="1">
    <location>
        <begin position="1"/>
        <end position="32"/>
    </location>
</feature>
<evidence type="ECO:0000313" key="3">
    <source>
        <dbReference type="Proteomes" id="UP000835052"/>
    </source>
</evidence>
<keyword evidence="3" id="KW-1185">Reference proteome</keyword>
<accession>A0A8S1HPE2</accession>
<dbReference type="AlphaFoldDB" id="A0A8S1HPE2"/>
<dbReference type="CDD" id="cd20335">
    <property type="entry name" value="BRcat_RBR"/>
    <property type="match status" value="1"/>
</dbReference>
<evidence type="ECO:0000313" key="2">
    <source>
        <dbReference type="EMBL" id="CAD6197084.1"/>
    </source>
</evidence>
<evidence type="ECO:0008006" key="4">
    <source>
        <dbReference type="Google" id="ProtNLM"/>
    </source>
</evidence>